<name>A0A8X6UKK0_NEPPI</name>
<keyword evidence="2" id="KW-1185">Reference proteome</keyword>
<proteinExistence type="predicted"/>
<reference evidence="1" key="1">
    <citation type="submission" date="2020-08" db="EMBL/GenBank/DDBJ databases">
        <title>Multicomponent nature underlies the extraordinary mechanical properties of spider dragline silk.</title>
        <authorList>
            <person name="Kono N."/>
            <person name="Nakamura H."/>
            <person name="Mori M."/>
            <person name="Yoshida Y."/>
            <person name="Ohtoshi R."/>
            <person name="Malay A.D."/>
            <person name="Moran D.A.P."/>
            <person name="Tomita M."/>
            <person name="Numata K."/>
            <person name="Arakawa K."/>
        </authorList>
    </citation>
    <scope>NUCLEOTIDE SEQUENCE</scope>
</reference>
<gene>
    <name evidence="1" type="ORF">NPIL_434061</name>
</gene>
<dbReference type="Proteomes" id="UP000887013">
    <property type="component" value="Unassembled WGS sequence"/>
</dbReference>
<dbReference type="AlphaFoldDB" id="A0A8X6UKK0"/>
<accession>A0A8X6UKK0</accession>
<evidence type="ECO:0000313" key="2">
    <source>
        <dbReference type="Proteomes" id="UP000887013"/>
    </source>
</evidence>
<organism evidence="1 2">
    <name type="scientific">Nephila pilipes</name>
    <name type="common">Giant wood spider</name>
    <name type="synonym">Nephila maculata</name>
    <dbReference type="NCBI Taxonomy" id="299642"/>
    <lineage>
        <taxon>Eukaryota</taxon>
        <taxon>Metazoa</taxon>
        <taxon>Ecdysozoa</taxon>
        <taxon>Arthropoda</taxon>
        <taxon>Chelicerata</taxon>
        <taxon>Arachnida</taxon>
        <taxon>Araneae</taxon>
        <taxon>Araneomorphae</taxon>
        <taxon>Entelegynae</taxon>
        <taxon>Araneoidea</taxon>
        <taxon>Nephilidae</taxon>
        <taxon>Nephila</taxon>
    </lineage>
</organism>
<comment type="caution">
    <text evidence="1">The sequence shown here is derived from an EMBL/GenBank/DDBJ whole genome shotgun (WGS) entry which is preliminary data.</text>
</comment>
<evidence type="ECO:0000313" key="1">
    <source>
        <dbReference type="EMBL" id="GFU19652.1"/>
    </source>
</evidence>
<protein>
    <submittedName>
        <fullName evidence="1">Uncharacterized protein</fullName>
    </submittedName>
</protein>
<sequence>MYRSWKTCLTDGDRRSIVIPSGYSHGKDTGQYERSILSVEMIWIRTIGKHDSVLLFKPIGDEMTGHIKNDNREMQADKNE</sequence>
<dbReference type="EMBL" id="BMAW01031102">
    <property type="protein sequence ID" value="GFU19652.1"/>
    <property type="molecule type" value="Genomic_DNA"/>
</dbReference>